<dbReference type="RefSeq" id="WP_345273525.1">
    <property type="nucleotide sequence ID" value="NZ_BAABJH010000001.1"/>
</dbReference>
<accession>A0ABP9F2K6</accession>
<evidence type="ECO:0000313" key="1">
    <source>
        <dbReference type="EMBL" id="GAA4891794.1"/>
    </source>
</evidence>
<dbReference type="EMBL" id="BAABJH010000001">
    <property type="protein sequence ID" value="GAA4891794.1"/>
    <property type="molecule type" value="Genomic_DNA"/>
</dbReference>
<organism evidence="1 2">
    <name type="scientific">Flaviramulus aquimarinus</name>
    <dbReference type="NCBI Taxonomy" id="1170456"/>
    <lineage>
        <taxon>Bacteria</taxon>
        <taxon>Pseudomonadati</taxon>
        <taxon>Bacteroidota</taxon>
        <taxon>Flavobacteriia</taxon>
        <taxon>Flavobacteriales</taxon>
        <taxon>Flavobacteriaceae</taxon>
        <taxon>Flaviramulus</taxon>
    </lineage>
</organism>
<reference evidence="2" key="1">
    <citation type="journal article" date="2019" name="Int. J. Syst. Evol. Microbiol.">
        <title>The Global Catalogue of Microorganisms (GCM) 10K type strain sequencing project: providing services to taxonomists for standard genome sequencing and annotation.</title>
        <authorList>
            <consortium name="The Broad Institute Genomics Platform"/>
            <consortium name="The Broad Institute Genome Sequencing Center for Infectious Disease"/>
            <person name="Wu L."/>
            <person name="Ma J."/>
        </authorList>
    </citation>
    <scope>NUCLEOTIDE SEQUENCE [LARGE SCALE GENOMIC DNA]</scope>
    <source>
        <strain evidence="2">JCM 18274</strain>
    </source>
</reference>
<keyword evidence="2" id="KW-1185">Reference proteome</keyword>
<dbReference type="PROSITE" id="PS51257">
    <property type="entry name" value="PROKAR_LIPOPROTEIN"/>
    <property type="match status" value="1"/>
</dbReference>
<gene>
    <name evidence="1" type="ORF">GCM10023311_15260</name>
</gene>
<sequence>MNNIFKKGFYILAALFLSIVITSCEDDDNEIISIQGLDFVIATLNLEGTEIGVVPTTVNSNNRIIYSVDFGTTPDIDTDNLATSGPMVTFEYPNEDGTYFITVTASLQGTSDVSVTKEITITEYIPPVTGPPSDPIAGTWKLAPQAGSLGVGPGFNNPGWFSISADQVLERACLYDDLYIFNEDGTFQNVLGSETWVEAWQGTDPETCGAPVFPHDGTASATYTYDAVGGTVTIDGKGAFLGLAKVFNGGELGSPGAAPESITYMAELVGDTLELDIQIDAANDAWWTFTLVREVETLVGTWKLAPQAGSLGVGPGFNNPGWFSISADQVLERDCLYDDQYIFNEDGTFQNVLGSETWVEAWQGTDPETCGAPVFPHDGTASATYSFDETAGELTLDGKGAFLGLAKVFNGGELGSPGAAPDSITYMAVLDGNVLELDIQIDAANDAWWTFTLVKE</sequence>
<comment type="caution">
    <text evidence="1">The sequence shown here is derived from an EMBL/GenBank/DDBJ whole genome shotgun (WGS) entry which is preliminary data.</text>
</comment>
<evidence type="ECO:0000313" key="2">
    <source>
        <dbReference type="Proteomes" id="UP001500433"/>
    </source>
</evidence>
<dbReference type="CDD" id="cd00146">
    <property type="entry name" value="PKD"/>
    <property type="match status" value="1"/>
</dbReference>
<protein>
    <recommendedName>
        <fullName evidence="3">PKD domain-containing protein</fullName>
    </recommendedName>
</protein>
<evidence type="ECO:0008006" key="3">
    <source>
        <dbReference type="Google" id="ProtNLM"/>
    </source>
</evidence>
<name>A0ABP9F2K6_9FLAO</name>
<dbReference type="Proteomes" id="UP001500433">
    <property type="component" value="Unassembled WGS sequence"/>
</dbReference>
<proteinExistence type="predicted"/>